<feature type="transmembrane region" description="Helical" evidence="1">
    <location>
        <begin position="31"/>
        <end position="52"/>
    </location>
</feature>
<gene>
    <name evidence="2" type="ORF">GALMADRAFT_1214880</name>
</gene>
<keyword evidence="1" id="KW-0472">Membrane</keyword>
<evidence type="ECO:0000313" key="2">
    <source>
        <dbReference type="EMBL" id="KDR65931.1"/>
    </source>
</evidence>
<dbReference type="HOGENOM" id="CLU_2386322_0_0_1"/>
<dbReference type="AlphaFoldDB" id="A0A067S558"/>
<dbReference type="EMBL" id="KL142430">
    <property type="protein sequence ID" value="KDR65931.1"/>
    <property type="molecule type" value="Genomic_DNA"/>
</dbReference>
<keyword evidence="1" id="KW-1133">Transmembrane helix</keyword>
<reference evidence="3" key="1">
    <citation type="journal article" date="2014" name="Proc. Natl. Acad. Sci. U.S.A.">
        <title>Extensive sampling of basidiomycete genomes demonstrates inadequacy of the white-rot/brown-rot paradigm for wood decay fungi.</title>
        <authorList>
            <person name="Riley R."/>
            <person name="Salamov A.A."/>
            <person name="Brown D.W."/>
            <person name="Nagy L.G."/>
            <person name="Floudas D."/>
            <person name="Held B.W."/>
            <person name="Levasseur A."/>
            <person name="Lombard V."/>
            <person name="Morin E."/>
            <person name="Otillar R."/>
            <person name="Lindquist E.A."/>
            <person name="Sun H."/>
            <person name="LaButti K.M."/>
            <person name="Schmutz J."/>
            <person name="Jabbour D."/>
            <person name="Luo H."/>
            <person name="Baker S.E."/>
            <person name="Pisabarro A.G."/>
            <person name="Walton J.D."/>
            <person name="Blanchette R.A."/>
            <person name="Henrissat B."/>
            <person name="Martin F."/>
            <person name="Cullen D."/>
            <person name="Hibbett D.S."/>
            <person name="Grigoriev I.V."/>
        </authorList>
    </citation>
    <scope>NUCLEOTIDE SEQUENCE [LARGE SCALE GENOMIC DNA]</scope>
    <source>
        <strain evidence="3">CBS 339.88</strain>
    </source>
</reference>
<feature type="transmembrane region" description="Helical" evidence="1">
    <location>
        <begin position="64"/>
        <end position="87"/>
    </location>
</feature>
<protein>
    <submittedName>
        <fullName evidence="2">Uncharacterized protein</fullName>
    </submittedName>
</protein>
<evidence type="ECO:0000256" key="1">
    <source>
        <dbReference type="SAM" id="Phobius"/>
    </source>
</evidence>
<accession>A0A067S558</accession>
<keyword evidence="1" id="KW-0812">Transmembrane</keyword>
<dbReference type="Proteomes" id="UP000027222">
    <property type="component" value="Unassembled WGS sequence"/>
</dbReference>
<organism evidence="2 3">
    <name type="scientific">Galerina marginata (strain CBS 339.88)</name>
    <dbReference type="NCBI Taxonomy" id="685588"/>
    <lineage>
        <taxon>Eukaryota</taxon>
        <taxon>Fungi</taxon>
        <taxon>Dikarya</taxon>
        <taxon>Basidiomycota</taxon>
        <taxon>Agaricomycotina</taxon>
        <taxon>Agaricomycetes</taxon>
        <taxon>Agaricomycetidae</taxon>
        <taxon>Agaricales</taxon>
        <taxon>Agaricineae</taxon>
        <taxon>Strophariaceae</taxon>
        <taxon>Galerina</taxon>
    </lineage>
</organism>
<sequence length="94" mass="10781">MVSRDYNDVRINRCLPFLFHHFHHTESLTPIWALFSFASGVLNADVYLQSLFFPLLPDLTLSLFFPSTQVLFVIKSAFSVVEVFVACSHSRART</sequence>
<proteinExistence type="predicted"/>
<keyword evidence="3" id="KW-1185">Reference proteome</keyword>
<name>A0A067S558_GALM3</name>
<evidence type="ECO:0000313" key="3">
    <source>
        <dbReference type="Proteomes" id="UP000027222"/>
    </source>
</evidence>